<protein>
    <submittedName>
        <fullName evidence="3">Uncharacterized protein</fullName>
    </submittedName>
</protein>
<keyword evidence="2" id="KW-0812">Transmembrane</keyword>
<evidence type="ECO:0000256" key="1">
    <source>
        <dbReference type="SAM" id="MobiDB-lite"/>
    </source>
</evidence>
<dbReference type="KEGG" id="mng:MNEG_15791"/>
<dbReference type="GeneID" id="25733488"/>
<feature type="transmembrane region" description="Helical" evidence="2">
    <location>
        <begin position="73"/>
        <end position="93"/>
    </location>
</feature>
<dbReference type="EMBL" id="KK105891">
    <property type="protein sequence ID" value="KIY92173.1"/>
    <property type="molecule type" value="Genomic_DNA"/>
</dbReference>
<proteinExistence type="predicted"/>
<sequence>MRLACPRSVANVTDYYWQIAAQMGYTCWEGRSQAPLTDYLESPNNAASPSDTQGPVFGDSAPAPPPLTPGGSAGVGIAVVFGTLGLAALAYFVGYKRLWQEHRAKKFERFQDGGGGAGGGGSAHLTHADAAAVAAAVEGVAPASRS</sequence>
<reference evidence="3 4" key="1">
    <citation type="journal article" date="2013" name="BMC Genomics">
        <title>Reconstruction of the lipid metabolism for the microalga Monoraphidium neglectum from its genome sequence reveals characteristics suitable for biofuel production.</title>
        <authorList>
            <person name="Bogen C."/>
            <person name="Al-Dilaimi A."/>
            <person name="Albersmeier A."/>
            <person name="Wichmann J."/>
            <person name="Grundmann M."/>
            <person name="Rupp O."/>
            <person name="Lauersen K.J."/>
            <person name="Blifernez-Klassen O."/>
            <person name="Kalinowski J."/>
            <person name="Goesmann A."/>
            <person name="Mussgnug J.H."/>
            <person name="Kruse O."/>
        </authorList>
    </citation>
    <scope>NUCLEOTIDE SEQUENCE [LARGE SCALE GENOMIC DNA]</scope>
    <source>
        <strain evidence="3 4">SAG 48.87</strain>
    </source>
</reference>
<feature type="compositionally biased region" description="Polar residues" evidence="1">
    <location>
        <begin position="42"/>
        <end position="53"/>
    </location>
</feature>
<evidence type="ECO:0000313" key="3">
    <source>
        <dbReference type="EMBL" id="KIY92173.1"/>
    </source>
</evidence>
<keyword evidence="2" id="KW-0472">Membrane</keyword>
<keyword evidence="2" id="KW-1133">Transmembrane helix</keyword>
<evidence type="ECO:0000256" key="2">
    <source>
        <dbReference type="SAM" id="Phobius"/>
    </source>
</evidence>
<organism evidence="3 4">
    <name type="scientific">Monoraphidium neglectum</name>
    <dbReference type="NCBI Taxonomy" id="145388"/>
    <lineage>
        <taxon>Eukaryota</taxon>
        <taxon>Viridiplantae</taxon>
        <taxon>Chlorophyta</taxon>
        <taxon>core chlorophytes</taxon>
        <taxon>Chlorophyceae</taxon>
        <taxon>CS clade</taxon>
        <taxon>Sphaeropleales</taxon>
        <taxon>Selenastraceae</taxon>
        <taxon>Monoraphidium</taxon>
    </lineage>
</organism>
<dbReference type="AlphaFoldDB" id="A0A0D2K7S4"/>
<evidence type="ECO:0000313" key="4">
    <source>
        <dbReference type="Proteomes" id="UP000054498"/>
    </source>
</evidence>
<name>A0A0D2K7S4_9CHLO</name>
<gene>
    <name evidence="3" type="ORF">MNEG_15791</name>
</gene>
<keyword evidence="4" id="KW-1185">Reference proteome</keyword>
<dbReference type="RefSeq" id="XP_013891193.1">
    <property type="nucleotide sequence ID" value="XM_014035739.1"/>
</dbReference>
<feature type="region of interest" description="Disordered" evidence="1">
    <location>
        <begin position="39"/>
        <end position="69"/>
    </location>
</feature>
<dbReference type="Proteomes" id="UP000054498">
    <property type="component" value="Unassembled WGS sequence"/>
</dbReference>
<accession>A0A0D2K7S4</accession>
<dbReference type="STRING" id="145388.A0A0D2K7S4"/>